<sequence>MTVEGAAKLRAELTHLKSVVRPSVTRSIAEAREHGDLRENAEYHAAKEQQGFTEGRIQEIEAKLSDAQVIDITKISSSGKVLFGCTVTLVEQGSHEEVRYKIVGEDEADIKEDTISVLSPMARAMVGKSLGDTVVVKSPDGEREYEVETVEHL</sequence>
<dbReference type="GO" id="GO:0003677">
    <property type="term" value="F:DNA binding"/>
    <property type="evidence" value="ECO:0007669"/>
    <property type="project" value="UniProtKB-KW"/>
</dbReference>
<evidence type="ECO:0000256" key="6">
    <source>
        <dbReference type="ARBA" id="ARBA00024916"/>
    </source>
</evidence>
<organism evidence="10">
    <name type="scientific">marine metagenome</name>
    <dbReference type="NCBI Taxonomy" id="408172"/>
    <lineage>
        <taxon>unclassified sequences</taxon>
        <taxon>metagenomes</taxon>
        <taxon>ecological metagenomes</taxon>
    </lineage>
</organism>
<comment type="similarity">
    <text evidence="1">Belongs to the GreA/GreB family.</text>
</comment>
<feature type="domain" description="Transcription elongation factor GreA/GreB N-terminal" evidence="9">
    <location>
        <begin position="1"/>
        <end position="69"/>
    </location>
</feature>
<dbReference type="InterPro" id="IPR001437">
    <property type="entry name" value="Tscrpt_elong_fac_GreA/B_C"/>
</dbReference>
<dbReference type="Pfam" id="PF03449">
    <property type="entry name" value="GreA_GreB_N"/>
    <property type="match status" value="1"/>
</dbReference>
<dbReference type="GO" id="GO:0070063">
    <property type="term" value="F:RNA polymerase binding"/>
    <property type="evidence" value="ECO:0007669"/>
    <property type="project" value="InterPro"/>
</dbReference>
<dbReference type="AlphaFoldDB" id="A0A381NWC6"/>
<keyword evidence="3" id="KW-0805">Transcription regulation</keyword>
<proteinExistence type="inferred from homology"/>
<evidence type="ECO:0000256" key="7">
    <source>
        <dbReference type="ARBA" id="ARBA00030776"/>
    </source>
</evidence>
<gene>
    <name evidence="10" type="ORF">METZ01_LOCUS11714</name>
</gene>
<evidence type="ECO:0000259" key="8">
    <source>
        <dbReference type="Pfam" id="PF01272"/>
    </source>
</evidence>
<dbReference type="FunFam" id="3.10.50.30:FF:000001">
    <property type="entry name" value="Transcription elongation factor GreA"/>
    <property type="match status" value="1"/>
</dbReference>
<dbReference type="SUPFAM" id="SSF54534">
    <property type="entry name" value="FKBP-like"/>
    <property type="match status" value="1"/>
</dbReference>
<dbReference type="SUPFAM" id="SSF46557">
    <property type="entry name" value="GreA transcript cleavage protein, N-terminal domain"/>
    <property type="match status" value="1"/>
</dbReference>
<dbReference type="InterPro" id="IPR028624">
    <property type="entry name" value="Tscrpt_elong_fac_GreA/B"/>
</dbReference>
<dbReference type="Gene3D" id="1.10.287.180">
    <property type="entry name" value="Transcription elongation factor, GreA/GreB, N-terminal domain"/>
    <property type="match status" value="1"/>
</dbReference>
<dbReference type="NCBIfam" id="NF001263">
    <property type="entry name" value="PRK00226.1-4"/>
    <property type="match status" value="1"/>
</dbReference>
<dbReference type="InterPro" id="IPR018151">
    <property type="entry name" value="TF_GreA/GreB_CS"/>
</dbReference>
<dbReference type="InterPro" id="IPR022691">
    <property type="entry name" value="Tscrpt_elong_fac_GreA/B_N"/>
</dbReference>
<dbReference type="NCBIfam" id="NF001261">
    <property type="entry name" value="PRK00226.1-2"/>
    <property type="match status" value="1"/>
</dbReference>
<dbReference type="InterPro" id="IPR036953">
    <property type="entry name" value="GreA/GreB_C_sf"/>
</dbReference>
<dbReference type="NCBIfam" id="NF001264">
    <property type="entry name" value="PRK00226.1-5"/>
    <property type="match status" value="1"/>
</dbReference>
<dbReference type="NCBIfam" id="TIGR01462">
    <property type="entry name" value="greA"/>
    <property type="match status" value="1"/>
</dbReference>
<evidence type="ECO:0000256" key="2">
    <source>
        <dbReference type="ARBA" id="ARBA00013729"/>
    </source>
</evidence>
<dbReference type="PIRSF" id="PIRSF006092">
    <property type="entry name" value="GreA_GreB"/>
    <property type="match status" value="1"/>
</dbReference>
<evidence type="ECO:0000313" key="10">
    <source>
        <dbReference type="EMBL" id="SUZ58860.1"/>
    </source>
</evidence>
<dbReference type="PROSITE" id="PS00830">
    <property type="entry name" value="GREAB_2"/>
    <property type="match status" value="1"/>
</dbReference>
<evidence type="ECO:0000256" key="1">
    <source>
        <dbReference type="ARBA" id="ARBA00008213"/>
    </source>
</evidence>
<accession>A0A381NWC6</accession>
<dbReference type="PANTHER" id="PTHR30437:SF4">
    <property type="entry name" value="TRANSCRIPTION ELONGATION FACTOR GREA"/>
    <property type="match status" value="1"/>
</dbReference>
<dbReference type="InterPro" id="IPR023459">
    <property type="entry name" value="Tscrpt_elong_fac_GreA/B_fam"/>
</dbReference>
<dbReference type="Gene3D" id="3.10.50.30">
    <property type="entry name" value="Transcription elongation factor, GreA/GreB, C-terminal domain"/>
    <property type="match status" value="1"/>
</dbReference>
<name>A0A381NWC6_9ZZZZ</name>
<keyword evidence="5" id="KW-0804">Transcription</keyword>
<dbReference type="GO" id="GO:0032784">
    <property type="term" value="P:regulation of DNA-templated transcription elongation"/>
    <property type="evidence" value="ECO:0007669"/>
    <property type="project" value="InterPro"/>
</dbReference>
<dbReference type="InterPro" id="IPR036805">
    <property type="entry name" value="Tscrpt_elong_fac_GreA/B_N_sf"/>
</dbReference>
<evidence type="ECO:0000259" key="9">
    <source>
        <dbReference type="Pfam" id="PF03449"/>
    </source>
</evidence>
<evidence type="ECO:0000256" key="3">
    <source>
        <dbReference type="ARBA" id="ARBA00023015"/>
    </source>
</evidence>
<dbReference type="PROSITE" id="PS00829">
    <property type="entry name" value="GREAB_1"/>
    <property type="match status" value="1"/>
</dbReference>
<keyword evidence="4" id="KW-0238">DNA-binding</keyword>
<dbReference type="HAMAP" id="MF_00105">
    <property type="entry name" value="GreA_GreB"/>
    <property type="match status" value="1"/>
</dbReference>
<dbReference type="InterPro" id="IPR006359">
    <property type="entry name" value="Tscrpt_elong_fac_GreA"/>
</dbReference>
<dbReference type="Pfam" id="PF01272">
    <property type="entry name" value="GreA_GreB"/>
    <property type="match status" value="1"/>
</dbReference>
<reference evidence="10" key="1">
    <citation type="submission" date="2018-05" db="EMBL/GenBank/DDBJ databases">
        <authorList>
            <person name="Lanie J.A."/>
            <person name="Ng W.-L."/>
            <person name="Kazmierczak K.M."/>
            <person name="Andrzejewski T.M."/>
            <person name="Davidsen T.M."/>
            <person name="Wayne K.J."/>
            <person name="Tettelin H."/>
            <person name="Glass J.I."/>
            <person name="Rusch D."/>
            <person name="Podicherti R."/>
            <person name="Tsui H.-C.T."/>
            <person name="Winkler M.E."/>
        </authorList>
    </citation>
    <scope>NUCLEOTIDE SEQUENCE</scope>
</reference>
<feature type="domain" description="Transcription elongation factor GreA/GreB C-terminal" evidence="8">
    <location>
        <begin position="78"/>
        <end position="151"/>
    </location>
</feature>
<protein>
    <recommendedName>
        <fullName evidence="2">Transcription elongation factor GreA</fullName>
    </recommendedName>
    <alternativeName>
        <fullName evidence="7">Transcript cleavage factor GreA</fullName>
    </alternativeName>
</protein>
<dbReference type="EMBL" id="UINC01000645">
    <property type="protein sequence ID" value="SUZ58860.1"/>
    <property type="molecule type" value="Genomic_DNA"/>
</dbReference>
<evidence type="ECO:0000256" key="4">
    <source>
        <dbReference type="ARBA" id="ARBA00023125"/>
    </source>
</evidence>
<evidence type="ECO:0000256" key="5">
    <source>
        <dbReference type="ARBA" id="ARBA00023163"/>
    </source>
</evidence>
<dbReference type="GO" id="GO:0006354">
    <property type="term" value="P:DNA-templated transcription elongation"/>
    <property type="evidence" value="ECO:0007669"/>
    <property type="project" value="TreeGrafter"/>
</dbReference>
<dbReference type="PANTHER" id="PTHR30437">
    <property type="entry name" value="TRANSCRIPTION ELONGATION FACTOR GREA"/>
    <property type="match status" value="1"/>
</dbReference>
<comment type="function">
    <text evidence="6">Necessary for efficient RNA polymerase transcription elongation past template-encoded arresting sites. The arresting sites in DNA have the property of trapping a certain fraction of elongating RNA polymerases that pass through, resulting in locked ternary complexes. Cleavage of the nascent transcript by cleavage factors such as GreA or GreB allows the resumption of elongation from the new 3'terminus. GreA releases sequences of 2 to 3 nucleotides.</text>
</comment>
<dbReference type="FunFam" id="1.10.287.180:FF:000001">
    <property type="entry name" value="Transcription elongation factor GreA"/>
    <property type="match status" value="1"/>
</dbReference>